<evidence type="ECO:0000313" key="1">
    <source>
        <dbReference type="EMBL" id="MFC0316178.1"/>
    </source>
</evidence>
<sequence>MDLPVDRFGIVRRTAVLRHGHTDDLLKARTRAGDLIHLGHGAYAPAGRLPDDPQRDDAVYRLRCIAFATAGRGAAPVLSHQSAAAVHGLPLLKPEHTRVHLLSGQAGRGDRCHQRHIHPGVATAAIVVDAVRVTTLERTTIDVACAAEFAQALTALDGALRLGATLDSLRAELAARRRRGAAMARRALEYADAGAESVGESWSRAQFILADLPPAQLQVPYRCRTRTARTDFSWGGRLVGEFDGLVKYGRTYARPGQTPADIVGEEKRREDELRALGVMVVRWVWADLERNRVVPEVLRWLHHFHLVGE</sequence>
<proteinExistence type="predicted"/>
<dbReference type="EMBL" id="JBHLWV010000027">
    <property type="protein sequence ID" value="MFC0316178.1"/>
    <property type="molecule type" value="Genomic_DNA"/>
</dbReference>
<evidence type="ECO:0008006" key="3">
    <source>
        <dbReference type="Google" id="ProtNLM"/>
    </source>
</evidence>
<keyword evidence="2" id="KW-1185">Reference proteome</keyword>
<gene>
    <name evidence="1" type="ORF">ACFFJD_15110</name>
</gene>
<comment type="caution">
    <text evidence="1">The sequence shown here is derived from an EMBL/GenBank/DDBJ whole genome shotgun (WGS) entry which is preliminary data.</text>
</comment>
<organism evidence="1 2">
    <name type="scientific">Gordonia phosphorivorans</name>
    <dbReference type="NCBI Taxonomy" id="1056982"/>
    <lineage>
        <taxon>Bacteria</taxon>
        <taxon>Bacillati</taxon>
        <taxon>Actinomycetota</taxon>
        <taxon>Actinomycetes</taxon>
        <taxon>Mycobacteriales</taxon>
        <taxon>Gordoniaceae</taxon>
        <taxon>Gordonia</taxon>
    </lineage>
</organism>
<accession>A0ABV6HBC3</accession>
<name>A0ABV6HBC3_9ACTN</name>
<evidence type="ECO:0000313" key="2">
    <source>
        <dbReference type="Proteomes" id="UP001589783"/>
    </source>
</evidence>
<dbReference type="Proteomes" id="UP001589783">
    <property type="component" value="Unassembled WGS sequence"/>
</dbReference>
<protein>
    <recommendedName>
        <fullName evidence="3">Transcriptional regulator, AbiEi antitoxin, Type IV TA system</fullName>
    </recommendedName>
</protein>
<dbReference type="RefSeq" id="WP_382365610.1">
    <property type="nucleotide sequence ID" value="NZ_JBHLWV010000027.1"/>
</dbReference>
<reference evidence="1 2" key="1">
    <citation type="submission" date="2024-09" db="EMBL/GenBank/DDBJ databases">
        <authorList>
            <person name="Sun Q."/>
            <person name="Mori K."/>
        </authorList>
    </citation>
    <scope>NUCLEOTIDE SEQUENCE [LARGE SCALE GENOMIC DNA]</scope>
    <source>
        <strain evidence="1 2">CCM 7957</strain>
    </source>
</reference>